<feature type="region of interest" description="Disordered" evidence="1">
    <location>
        <begin position="1"/>
        <end position="148"/>
    </location>
</feature>
<reference evidence="2" key="1">
    <citation type="submission" date="2020-11" db="EMBL/GenBank/DDBJ databases">
        <authorList>
            <person name="Tran Van P."/>
        </authorList>
    </citation>
    <scope>NUCLEOTIDE SEQUENCE</scope>
</reference>
<protein>
    <submittedName>
        <fullName evidence="2">Uncharacterized protein</fullName>
    </submittedName>
</protein>
<evidence type="ECO:0000256" key="1">
    <source>
        <dbReference type="SAM" id="MobiDB-lite"/>
    </source>
</evidence>
<evidence type="ECO:0000313" key="2">
    <source>
        <dbReference type="EMBL" id="CAD7275632.1"/>
    </source>
</evidence>
<accession>A0A7R9BKR7</accession>
<dbReference type="Proteomes" id="UP000678499">
    <property type="component" value="Unassembled WGS sequence"/>
</dbReference>
<keyword evidence="3" id="KW-1185">Reference proteome</keyword>
<feature type="compositionally biased region" description="Basic and acidic residues" evidence="1">
    <location>
        <begin position="49"/>
        <end position="61"/>
    </location>
</feature>
<organism evidence="2">
    <name type="scientific">Notodromas monacha</name>
    <dbReference type="NCBI Taxonomy" id="399045"/>
    <lineage>
        <taxon>Eukaryota</taxon>
        <taxon>Metazoa</taxon>
        <taxon>Ecdysozoa</taxon>
        <taxon>Arthropoda</taxon>
        <taxon>Crustacea</taxon>
        <taxon>Oligostraca</taxon>
        <taxon>Ostracoda</taxon>
        <taxon>Podocopa</taxon>
        <taxon>Podocopida</taxon>
        <taxon>Cypridocopina</taxon>
        <taxon>Cypridoidea</taxon>
        <taxon>Cyprididae</taxon>
        <taxon>Notodromas</taxon>
    </lineage>
</organism>
<dbReference type="EMBL" id="CAJPEX010000453">
    <property type="protein sequence ID" value="CAG0915784.1"/>
    <property type="molecule type" value="Genomic_DNA"/>
</dbReference>
<sequence length="148" mass="15609">MSTDAAVEMPNEAVPVSDSPVKKVADVQKVDDEPVKETNGTHENGCSDESLKRKSVPKDDVANGDSDATPAKILKSDGGGDNNSEAAGESVVTKEDVQVDSSEEKKTEAPVEVPAKEEEAKAVVEEKTAPEVSKEADEKADVADDKKE</sequence>
<dbReference type="AlphaFoldDB" id="A0A7R9BKR7"/>
<evidence type="ECO:0000313" key="3">
    <source>
        <dbReference type="Proteomes" id="UP000678499"/>
    </source>
</evidence>
<dbReference type="EMBL" id="OA882490">
    <property type="protein sequence ID" value="CAD7275632.1"/>
    <property type="molecule type" value="Genomic_DNA"/>
</dbReference>
<feature type="compositionally biased region" description="Basic and acidic residues" evidence="1">
    <location>
        <begin position="20"/>
        <end position="40"/>
    </location>
</feature>
<feature type="compositionally biased region" description="Basic and acidic residues" evidence="1">
    <location>
        <begin position="92"/>
        <end position="148"/>
    </location>
</feature>
<gene>
    <name evidence="2" type="ORF">NMOB1V02_LOCUS3421</name>
</gene>
<name>A0A7R9BKR7_9CRUS</name>
<proteinExistence type="predicted"/>